<dbReference type="RefSeq" id="WP_089977941.1">
    <property type="nucleotide sequence ID" value="NZ_CP084916.1"/>
</dbReference>
<reference evidence="12" key="1">
    <citation type="submission" date="2016-10" db="EMBL/GenBank/DDBJ databases">
        <authorList>
            <person name="Varghese N."/>
            <person name="Submissions S."/>
        </authorList>
    </citation>
    <scope>NUCLEOTIDE SEQUENCE [LARGE SCALE GENOMIC DNA]</scope>
    <source>
        <strain evidence="12">MPL-11</strain>
    </source>
</reference>
<dbReference type="Proteomes" id="UP000199481">
    <property type="component" value="Unassembled WGS sequence"/>
</dbReference>
<evidence type="ECO:0000259" key="10">
    <source>
        <dbReference type="PROSITE" id="PS51105"/>
    </source>
</evidence>
<dbReference type="NCBIfam" id="TIGR00359">
    <property type="entry name" value="cello_pts_IIC"/>
    <property type="match status" value="1"/>
</dbReference>
<dbReference type="EMBL" id="FNJW01000008">
    <property type="protein sequence ID" value="SDQ43080.1"/>
    <property type="molecule type" value="Genomic_DNA"/>
</dbReference>
<evidence type="ECO:0000256" key="4">
    <source>
        <dbReference type="ARBA" id="ARBA00022597"/>
    </source>
</evidence>
<dbReference type="NCBIfam" id="TIGR00410">
    <property type="entry name" value="lacE"/>
    <property type="match status" value="1"/>
</dbReference>
<dbReference type="PANTHER" id="PTHR33989">
    <property type="match status" value="1"/>
</dbReference>
<evidence type="ECO:0000256" key="1">
    <source>
        <dbReference type="ARBA" id="ARBA00004651"/>
    </source>
</evidence>
<feature type="transmembrane region" description="Helical" evidence="9">
    <location>
        <begin position="388"/>
        <end position="410"/>
    </location>
</feature>
<dbReference type="PROSITE" id="PS51105">
    <property type="entry name" value="PTS_EIIC_TYPE_3"/>
    <property type="match status" value="1"/>
</dbReference>
<keyword evidence="12" id="KW-1185">Reference proteome</keyword>
<keyword evidence="2 8" id="KW-0813">Transport</keyword>
<evidence type="ECO:0000256" key="2">
    <source>
        <dbReference type="ARBA" id="ARBA00022448"/>
    </source>
</evidence>
<dbReference type="PIRSF" id="PIRSF006351">
    <property type="entry name" value="PTS_EIIC-Cellobiose"/>
    <property type="match status" value="1"/>
</dbReference>
<feature type="domain" description="PTS EIIC type-3" evidence="10">
    <location>
        <begin position="8"/>
        <end position="410"/>
    </location>
</feature>
<evidence type="ECO:0000313" key="12">
    <source>
        <dbReference type="Proteomes" id="UP000199481"/>
    </source>
</evidence>
<dbReference type="GO" id="GO:0008982">
    <property type="term" value="F:protein-N(PI)-phosphohistidine-sugar phosphotransferase activity"/>
    <property type="evidence" value="ECO:0007669"/>
    <property type="project" value="UniProtKB-UniRule"/>
</dbReference>
<dbReference type="GO" id="GO:0009401">
    <property type="term" value="P:phosphoenolpyruvate-dependent sugar phosphotransferase system"/>
    <property type="evidence" value="ECO:0007669"/>
    <property type="project" value="InterPro"/>
</dbReference>
<dbReference type="AlphaFoldDB" id="A0A1H1ATU6"/>
<dbReference type="OrthoDB" id="1550290at2"/>
<evidence type="ECO:0000256" key="5">
    <source>
        <dbReference type="ARBA" id="ARBA00022692"/>
    </source>
</evidence>
<feature type="transmembrane region" description="Helical" evidence="9">
    <location>
        <begin position="178"/>
        <end position="198"/>
    </location>
</feature>
<keyword evidence="4 8" id="KW-0762">Sugar transport</keyword>
<dbReference type="Pfam" id="PF02378">
    <property type="entry name" value="PTS_EIIC"/>
    <property type="match status" value="1"/>
</dbReference>
<evidence type="ECO:0000256" key="6">
    <source>
        <dbReference type="ARBA" id="ARBA00022989"/>
    </source>
</evidence>
<feature type="transmembrane region" description="Helical" evidence="9">
    <location>
        <begin position="218"/>
        <end position="241"/>
    </location>
</feature>
<organism evidence="11 12">
    <name type="scientific">Carnobacterium viridans</name>
    <dbReference type="NCBI Taxonomy" id="174587"/>
    <lineage>
        <taxon>Bacteria</taxon>
        <taxon>Bacillati</taxon>
        <taxon>Bacillota</taxon>
        <taxon>Bacilli</taxon>
        <taxon>Lactobacillales</taxon>
        <taxon>Carnobacteriaceae</taxon>
        <taxon>Carnobacterium</taxon>
    </lineage>
</organism>
<dbReference type="InterPro" id="IPR004501">
    <property type="entry name" value="PTS_EIIC_3"/>
</dbReference>
<name>A0A1H1ATU6_9LACT</name>
<keyword evidence="6 9" id="KW-1133">Transmembrane helix</keyword>
<feature type="transmembrane region" description="Helical" evidence="9">
    <location>
        <begin position="73"/>
        <end position="92"/>
    </location>
</feature>
<dbReference type="GO" id="GO:1901264">
    <property type="term" value="P:carbohydrate derivative transport"/>
    <property type="evidence" value="ECO:0007669"/>
    <property type="project" value="TreeGrafter"/>
</dbReference>
<keyword evidence="5 9" id="KW-0812">Transmembrane</keyword>
<keyword evidence="7 8" id="KW-0472">Membrane</keyword>
<comment type="subcellular location">
    <subcellularLocation>
        <location evidence="1">Cell membrane</location>
        <topology evidence="1">Multi-pass membrane protein</topology>
    </subcellularLocation>
</comment>
<evidence type="ECO:0000256" key="8">
    <source>
        <dbReference type="PIRNR" id="PIRNR006351"/>
    </source>
</evidence>
<feature type="transmembrane region" description="Helical" evidence="9">
    <location>
        <begin position="32"/>
        <end position="53"/>
    </location>
</feature>
<evidence type="ECO:0000256" key="9">
    <source>
        <dbReference type="SAM" id="Phobius"/>
    </source>
</evidence>
<evidence type="ECO:0000313" key="11">
    <source>
        <dbReference type="EMBL" id="SDQ43080.1"/>
    </source>
</evidence>
<comment type="function">
    <text evidence="8">The phosphoenolpyruvate-dependent sugar phosphotransferase system (PTS), a major carbohydrate active -transport system, catalyzes the phosphorylation of incoming sugar substrates concomitant with their translocation across the cell membrane.</text>
</comment>
<accession>A0A1H1ATU6</accession>
<dbReference type="GO" id="GO:0005886">
    <property type="term" value="C:plasma membrane"/>
    <property type="evidence" value="ECO:0007669"/>
    <property type="project" value="UniProtKB-SubCell"/>
</dbReference>
<proteinExistence type="predicted"/>
<dbReference type="InterPro" id="IPR003352">
    <property type="entry name" value="PTS_EIIC"/>
</dbReference>
<keyword evidence="3 8" id="KW-1003">Cell membrane</keyword>
<gene>
    <name evidence="11" type="ORF">SAMN04487752_2252</name>
</gene>
<feature type="transmembrane region" description="Helical" evidence="9">
    <location>
        <begin position="343"/>
        <end position="368"/>
    </location>
</feature>
<evidence type="ECO:0000256" key="7">
    <source>
        <dbReference type="ARBA" id="ARBA00023136"/>
    </source>
</evidence>
<dbReference type="InterPro" id="IPR004796">
    <property type="entry name" value="PTS_IIC_cello"/>
</dbReference>
<feature type="transmembrane region" description="Helical" evidence="9">
    <location>
        <begin position="282"/>
        <end position="306"/>
    </location>
</feature>
<dbReference type="InterPro" id="IPR051088">
    <property type="entry name" value="PTS_Sugar-EIIC/EIIB"/>
</dbReference>
<feature type="transmembrane region" description="Helical" evidence="9">
    <location>
        <begin position="104"/>
        <end position="123"/>
    </location>
</feature>
<dbReference type="PANTHER" id="PTHR33989:SF11">
    <property type="entry name" value="LICHENAN PERMEASE IIC COMPONENT"/>
    <property type="match status" value="1"/>
</dbReference>
<protein>
    <recommendedName>
        <fullName evidence="8">Permease IIC component</fullName>
    </recommendedName>
</protein>
<feature type="transmembrane region" description="Helical" evidence="9">
    <location>
        <begin position="135"/>
        <end position="158"/>
    </location>
</feature>
<evidence type="ECO:0000256" key="3">
    <source>
        <dbReference type="ARBA" id="ARBA00022475"/>
    </source>
</evidence>
<sequence>MDKFMEFLQDKMGPIAYKLDSNRYLSAIKTGFFGAMPILILGSIFLLFANLPIAGYPNSMASILGDNWTTYFMVPYDMTMNIMTIFVIFGIAKSLADYYDLDDLAAIVISVVAFLVLTPTISTEDGLIGIPMNNLGASGLFVGMITAIIAVEITRWVVARGWTIKMPESVPPNVAKSFTALIPALFVILFFNFIRIGFSFTSYETAQTFIFQFLQTPLTALGSSLPATLVIVIFEILLWSFGIHGSNIVSAVMQPIWLSLTAENAAAFSLGETLPHIVNYQFYQNFIKVGGAGGTIGLALLCLVMAKSAQFKTLGKLAFGPALFNINEPLIFGLPIVLNPIMLIPFLITPILMAVSTYFVMSIGLVPITNGANIPWTTPPVIAGFLVSGWRGAVFQIIQIAASTVIYYPFFKLVDNKAYKIETEGQDAVNNEMKEAISTTEAKTV</sequence>